<name>A0A4Q1ATB9_9BACT</name>
<organism evidence="3 4">
    <name type="scientific">Halarcobacter mediterraneus</name>
    <dbReference type="NCBI Taxonomy" id="2023153"/>
    <lineage>
        <taxon>Bacteria</taxon>
        <taxon>Pseudomonadati</taxon>
        <taxon>Campylobacterota</taxon>
        <taxon>Epsilonproteobacteria</taxon>
        <taxon>Campylobacterales</taxon>
        <taxon>Arcobacteraceae</taxon>
        <taxon>Halarcobacter</taxon>
    </lineage>
</organism>
<dbReference type="PANTHER" id="PTHR42954">
    <property type="entry name" value="FE(2+) TRANSPORT PROTEIN A"/>
    <property type="match status" value="1"/>
</dbReference>
<dbReference type="InterPro" id="IPR007167">
    <property type="entry name" value="Fe-transptr_FeoA-like"/>
</dbReference>
<feature type="domain" description="Ferrous iron transporter FeoA-like" evidence="2">
    <location>
        <begin position="7"/>
        <end position="79"/>
    </location>
</feature>
<dbReference type="AlphaFoldDB" id="A0A4Q1ATB9"/>
<dbReference type="Gene3D" id="2.30.30.90">
    <property type="match status" value="1"/>
</dbReference>
<dbReference type="SMART" id="SM00899">
    <property type="entry name" value="FeoA"/>
    <property type="match status" value="1"/>
</dbReference>
<evidence type="ECO:0000313" key="3">
    <source>
        <dbReference type="EMBL" id="RXK11698.1"/>
    </source>
</evidence>
<dbReference type="SUPFAM" id="SSF50037">
    <property type="entry name" value="C-terminal domain of transcriptional repressors"/>
    <property type="match status" value="1"/>
</dbReference>
<keyword evidence="4" id="KW-1185">Reference proteome</keyword>
<dbReference type="InterPro" id="IPR052713">
    <property type="entry name" value="FeoA"/>
</dbReference>
<accession>A0A4Q1ATB9</accession>
<dbReference type="OrthoDB" id="9811076at2"/>
<dbReference type="InterPro" id="IPR038157">
    <property type="entry name" value="FeoA_core_dom"/>
</dbReference>
<dbReference type="GO" id="GO:0046914">
    <property type="term" value="F:transition metal ion binding"/>
    <property type="evidence" value="ECO:0007669"/>
    <property type="project" value="InterPro"/>
</dbReference>
<keyword evidence="1" id="KW-0408">Iron</keyword>
<dbReference type="Proteomes" id="UP000289718">
    <property type="component" value="Unassembled WGS sequence"/>
</dbReference>
<sequence>MNTKITPTLDTLSKGQKAKIKKLNASGKLLHKLLDMGFVKNVEIEVIREAPLYDPMEIKIHEYYLTLRKSEANLVEIEDNK</sequence>
<dbReference type="Pfam" id="PF04023">
    <property type="entry name" value="FeoA"/>
    <property type="match status" value="1"/>
</dbReference>
<dbReference type="RefSeq" id="WP_129062560.1">
    <property type="nucleotide sequence ID" value="NZ_NXIE01000006.1"/>
</dbReference>
<proteinExistence type="predicted"/>
<dbReference type="InterPro" id="IPR008988">
    <property type="entry name" value="Transcriptional_repressor_C"/>
</dbReference>
<comment type="caution">
    <text evidence="3">The sequence shown here is derived from an EMBL/GenBank/DDBJ whole genome shotgun (WGS) entry which is preliminary data.</text>
</comment>
<evidence type="ECO:0000313" key="4">
    <source>
        <dbReference type="Proteomes" id="UP000289718"/>
    </source>
</evidence>
<evidence type="ECO:0000259" key="2">
    <source>
        <dbReference type="SMART" id="SM00899"/>
    </source>
</evidence>
<dbReference type="PANTHER" id="PTHR42954:SF2">
    <property type="entry name" value="FE(2+) TRANSPORT PROTEIN A"/>
    <property type="match status" value="1"/>
</dbReference>
<dbReference type="EMBL" id="NXIE01000006">
    <property type="protein sequence ID" value="RXK11698.1"/>
    <property type="molecule type" value="Genomic_DNA"/>
</dbReference>
<reference evidence="3 4" key="1">
    <citation type="submission" date="2017-09" db="EMBL/GenBank/DDBJ databases">
        <title>Genomics of the genus Arcobacter.</title>
        <authorList>
            <person name="Perez-Cataluna A."/>
            <person name="Figueras M.J."/>
            <person name="Salas-Masso N."/>
        </authorList>
    </citation>
    <scope>NUCLEOTIDE SEQUENCE [LARGE SCALE GENOMIC DNA]</scope>
    <source>
        <strain evidence="3 4">F156-34</strain>
    </source>
</reference>
<protein>
    <submittedName>
        <fullName evidence="3">Ferrous iron transport protein A</fullName>
    </submittedName>
</protein>
<gene>
    <name evidence="3" type="ORF">CP965_13090</name>
</gene>
<evidence type="ECO:0000256" key="1">
    <source>
        <dbReference type="ARBA" id="ARBA00023004"/>
    </source>
</evidence>